<dbReference type="EMBL" id="LCAU01000006">
    <property type="protein sequence ID" value="KKR98049.1"/>
    <property type="molecule type" value="Genomic_DNA"/>
</dbReference>
<feature type="coiled-coil region" evidence="1">
    <location>
        <begin position="672"/>
        <end position="699"/>
    </location>
</feature>
<dbReference type="InterPro" id="IPR036013">
    <property type="entry name" value="Band_7/SPFH_dom_sf"/>
</dbReference>
<dbReference type="InterPro" id="IPR021870">
    <property type="entry name" value="MVP_shoulder"/>
</dbReference>
<comment type="caution">
    <text evidence="4">The sequence shown here is derived from an EMBL/GenBank/DDBJ whole genome shotgun (WGS) entry which is preliminary data.</text>
</comment>
<evidence type="ECO:0000256" key="1">
    <source>
        <dbReference type="SAM" id="Coils"/>
    </source>
</evidence>
<name>A0A0G0VAW0_9BACT</name>
<gene>
    <name evidence="4" type="ORF">UU48_C0006G0089</name>
</gene>
<dbReference type="SUPFAM" id="SSF117892">
    <property type="entry name" value="Band 7/SPFH domain"/>
    <property type="match status" value="1"/>
</dbReference>
<protein>
    <recommendedName>
        <fullName evidence="3">Major vault protein shoulder domain-containing protein</fullName>
    </recommendedName>
</protein>
<dbReference type="Gene3D" id="2.30.30.570">
    <property type="match status" value="1"/>
</dbReference>
<accession>A0A0G0VAW0</accession>
<dbReference type="PANTHER" id="PTHR14165">
    <property type="entry name" value="MAJOR VAULT PROTEIN"/>
    <property type="match status" value="1"/>
</dbReference>
<dbReference type="InterPro" id="IPR039059">
    <property type="entry name" value="MVP"/>
</dbReference>
<evidence type="ECO:0000259" key="3">
    <source>
        <dbReference type="Pfam" id="PF11978"/>
    </source>
</evidence>
<evidence type="ECO:0000256" key="2">
    <source>
        <dbReference type="SAM" id="MobiDB-lite"/>
    </source>
</evidence>
<organism evidence="4 5">
    <name type="scientific">Candidatus Uhrbacteria bacterium GW2011_GWF2_41_16</name>
    <dbReference type="NCBI Taxonomy" id="1618997"/>
    <lineage>
        <taxon>Bacteria</taxon>
        <taxon>Candidatus Uhriibacteriota</taxon>
    </lineage>
</organism>
<keyword evidence="1" id="KW-0175">Coiled coil</keyword>
<evidence type="ECO:0000313" key="5">
    <source>
        <dbReference type="Proteomes" id="UP000034746"/>
    </source>
</evidence>
<feature type="domain" description="Major vault protein shoulder" evidence="3">
    <location>
        <begin position="519"/>
        <end position="628"/>
    </location>
</feature>
<feature type="region of interest" description="Disordered" evidence="2">
    <location>
        <begin position="416"/>
        <end position="440"/>
    </location>
</feature>
<dbReference type="Proteomes" id="UP000034746">
    <property type="component" value="Unassembled WGS sequence"/>
</dbReference>
<dbReference type="GO" id="GO:0005737">
    <property type="term" value="C:cytoplasm"/>
    <property type="evidence" value="ECO:0007669"/>
    <property type="project" value="TreeGrafter"/>
</dbReference>
<dbReference type="Pfam" id="PF11978">
    <property type="entry name" value="MVP_shoulder"/>
    <property type="match status" value="1"/>
</dbReference>
<reference evidence="4 5" key="1">
    <citation type="journal article" date="2015" name="Nature">
        <title>rRNA introns, odd ribosomes, and small enigmatic genomes across a large radiation of phyla.</title>
        <authorList>
            <person name="Brown C.T."/>
            <person name="Hug L.A."/>
            <person name="Thomas B.C."/>
            <person name="Sharon I."/>
            <person name="Castelle C.J."/>
            <person name="Singh A."/>
            <person name="Wilkins M.J."/>
            <person name="Williams K.H."/>
            <person name="Banfield J.F."/>
        </authorList>
    </citation>
    <scope>NUCLEOTIDE SEQUENCE [LARGE SCALE GENOMIC DNA]</scope>
</reference>
<dbReference type="AlphaFoldDB" id="A0A0G0VAW0"/>
<sequence>MPNYEATQGRDGRESRELVLTHNEFVYVQDDTKGQVTTLVGPSTKQLAQSEKLVMFNEQTGRFERVDNITRAVSIFPFAPEGSYIVLTNPAHDGGKAHPEAGVCYLPDVDWGRKINLPGPVTFALWPGQTAQVLEGHHLRSNQYLIVRVYNEEHALSNWSKSVVRRVEGGTDKKRSTVEESAATKQSAPTDLTMGKLYIIKGTEVSFYIPPTGVEVVPDQDNQYVRDAVTLETLEYSILKDENGKKRYERGPQVVFPAATETFIEDGNERKFRAIELNPDMGIHIKVIQSYEEGEGDNKKTVKVGEELFVTGKQTSIYFPRPEHAIIKYGDRDRHYGVVIPEGDARYVLNKTTEAIELVRGPQIFLADPRSQIIVKRVLDLQTVNLWYPSNREAQAYNERLRSMNEGSRQFVTDETVRGAQRGTESKGSATSDTMQRGTAFTPPRFITLDNKYDGAVQVSPWSGYAIQVVSKTGERKVIMGPATATLKFDETLEILELSTGTPKGDERPIRTVYLNVSNNKVSDRVNAETKDLVPVQVTLSYRVNFEGNSSKWFSVSNYIKLLTEHLRSVIRGVVKQFGIERFYDEATPILRDAILGEHPDQGKRPGKMFEENGMNIYDVEVLDVKIDDEEISTLIERARRAAVQSNLSVVERERQLETTRRLEIINQGIKAAQTETILKNAEQDAKAEQTKAAFVSETAMKRLALEVVLMVEDLKLGLTKIDAEAQQVAERNKSALVNQRATDELIQIRLKTEKVQADQRQEIEERDQQLKIQLLETEAKAFVERMKALGPEFAAALEKFGDHQFAAELAKALSPLAIAEQQGVSHIMDRLFGQDSAVSKMLTTALTTGDKRK</sequence>
<proteinExistence type="predicted"/>
<dbReference type="Gene3D" id="3.30.479.30">
    <property type="entry name" value="Band 7 domain"/>
    <property type="match status" value="1"/>
</dbReference>
<evidence type="ECO:0000313" key="4">
    <source>
        <dbReference type="EMBL" id="KKR98049.1"/>
    </source>
</evidence>
<feature type="compositionally biased region" description="Polar residues" evidence="2">
    <location>
        <begin position="426"/>
        <end position="439"/>
    </location>
</feature>
<dbReference type="PANTHER" id="PTHR14165:SF3">
    <property type="entry name" value="MAJOR VAULT PROTEIN"/>
    <property type="match status" value="1"/>
</dbReference>